<dbReference type="EMBL" id="CP043504">
    <property type="protein sequence ID" value="QEO09001.1"/>
    <property type="molecule type" value="Genomic_DNA"/>
</dbReference>
<dbReference type="RefSeq" id="WP_149324432.1">
    <property type="nucleotide sequence ID" value="NZ_CP043504.1"/>
</dbReference>
<gene>
    <name evidence="2" type="ORF">FLP23_02600</name>
</gene>
<name>A0A5C1Y5F1_9MICO</name>
<dbReference type="GO" id="GO:0003700">
    <property type="term" value="F:DNA-binding transcription factor activity"/>
    <property type="evidence" value="ECO:0007669"/>
    <property type="project" value="InterPro"/>
</dbReference>
<dbReference type="Gene3D" id="1.10.10.10">
    <property type="entry name" value="Winged helix-like DNA-binding domain superfamily/Winged helix DNA-binding domain"/>
    <property type="match status" value="1"/>
</dbReference>
<dbReference type="InterPro" id="IPR036388">
    <property type="entry name" value="WH-like_DNA-bd_sf"/>
</dbReference>
<reference evidence="2 3" key="1">
    <citation type="submission" date="2019-09" db="EMBL/GenBank/DDBJ databases">
        <title>Genome sequencing of strain KACC 19322.</title>
        <authorList>
            <person name="Heo J."/>
            <person name="Kim S.-J."/>
            <person name="Kim J.-S."/>
            <person name="Hong S.-B."/>
            <person name="Kwon S.-W."/>
        </authorList>
    </citation>
    <scope>NUCLEOTIDE SEQUENCE [LARGE SCALE GENOMIC DNA]</scope>
    <source>
        <strain evidence="2 3">KACC 19322</strain>
    </source>
</reference>
<dbReference type="Proteomes" id="UP000322159">
    <property type="component" value="Chromosome"/>
</dbReference>
<dbReference type="SMART" id="SM00347">
    <property type="entry name" value="HTH_MARR"/>
    <property type="match status" value="1"/>
</dbReference>
<dbReference type="OrthoDB" id="3697068at2"/>
<evidence type="ECO:0000313" key="2">
    <source>
        <dbReference type="EMBL" id="QEO09001.1"/>
    </source>
</evidence>
<evidence type="ECO:0000259" key="1">
    <source>
        <dbReference type="SMART" id="SM00347"/>
    </source>
</evidence>
<evidence type="ECO:0000313" key="3">
    <source>
        <dbReference type="Proteomes" id="UP000322159"/>
    </source>
</evidence>
<feature type="domain" description="HTH marR-type" evidence="1">
    <location>
        <begin position="23"/>
        <end position="120"/>
    </location>
</feature>
<dbReference type="AlphaFoldDB" id="A0A5C1Y5F1"/>
<protein>
    <submittedName>
        <fullName evidence="2">MarR family transcriptional regulator</fullName>
    </submittedName>
</protein>
<sequence length="138" mass="15075">MSTRTLAYWLALVDRLVEARFAGTLEEHGITRIQWRVLTVLDPEPATHEALADALSELPPTPDDDSAAEQLDELLESGWVEDLAGRYALSERGRDAHDHISKAVAALRATVLSGISADEEATTIAALERMARNLGWNG</sequence>
<dbReference type="InterPro" id="IPR000835">
    <property type="entry name" value="HTH_MarR-typ"/>
</dbReference>
<dbReference type="KEGG" id="lyk:FLP23_02600"/>
<organism evidence="2 3">
    <name type="scientific">Protaetiibacter larvae</name>
    <dbReference type="NCBI Taxonomy" id="2592654"/>
    <lineage>
        <taxon>Bacteria</taxon>
        <taxon>Bacillati</taxon>
        <taxon>Actinomycetota</taxon>
        <taxon>Actinomycetes</taxon>
        <taxon>Micrococcales</taxon>
        <taxon>Microbacteriaceae</taxon>
        <taxon>Protaetiibacter</taxon>
    </lineage>
</organism>
<accession>A0A5C1Y5F1</accession>
<dbReference type="SUPFAM" id="SSF46785">
    <property type="entry name" value="Winged helix' DNA-binding domain"/>
    <property type="match status" value="1"/>
</dbReference>
<proteinExistence type="predicted"/>
<dbReference type="InterPro" id="IPR036390">
    <property type="entry name" value="WH_DNA-bd_sf"/>
</dbReference>
<keyword evidence="3" id="KW-1185">Reference proteome</keyword>